<keyword evidence="2" id="KW-0614">Plasmid</keyword>
<sequence>MLNKILYLKGFDGNGNEEKTDLAFAGIINEDGNVFKYYQPQNGFDSWFETFRKEILLENSNIFVYDLEAYASHFIIQALLRNGYQFFDRSDIDPIDKFAIGEQGRFTVYTKVGNDYKMVNFIEIFRYLDKSVDVWGYTRHFNTMNVDEFPYMPYGIALDKSYRNEVKSICIALDLAMQTHDFYRCFENRLYAKPSIAMQLLQRNVERLPLQKIKEFEPLEKYRGYRGNYQEKRYSKVKLTAPRGSLPQSFEIDESQYSVGSKDWFMAMEREIKEHKELLEAGVFTDWREKQKWERWYNQGKKYHYAILTKELRKFANPVARFSYRSGYNYLPPEKTNEWLTGRLGVTVDDNGHYAHHYSTKKLPKNAVGIVGNLEEFEKHYGHDNYLYIAMITRIVATVKDGKAPTIRPDRRNFEYTGIQDYSKLSVYYRHIDFSTPLNLSQPDFEYLLRNYDIETLEYELLVYDVDWELMDLLKQHKERWAKIKEQAKAKGDIVEYNYAKDNLNYVVGGLGARKTNPATPSYVAVANFINSYARCQTAELINKLGMDLFCYCAVDSLHFLLPESCLTNGKYDFRKLKAFLASKLGIELHPTKTGAWKVESVWNKAKFLNINIYGERDLSGEFITKVAGINRPLNEEELSPNYPIPIQVRTAVEGGTILKTVIKELPLSYDGVEKMRNTVE</sequence>
<evidence type="ECO:0000256" key="1">
    <source>
        <dbReference type="ARBA" id="ARBA00022763"/>
    </source>
</evidence>
<dbReference type="SUPFAM" id="SSF56672">
    <property type="entry name" value="DNA/RNA polymerases"/>
    <property type="match status" value="1"/>
</dbReference>
<dbReference type="Gene3D" id="3.90.1600.10">
    <property type="entry name" value="Palm domain of DNA polymerase"/>
    <property type="match status" value="1"/>
</dbReference>
<organism evidence="2 3">
    <name type="scientific">Streptococcus salivarius</name>
    <dbReference type="NCBI Taxonomy" id="1304"/>
    <lineage>
        <taxon>Bacteria</taxon>
        <taxon>Bacillati</taxon>
        <taxon>Bacillota</taxon>
        <taxon>Bacilli</taxon>
        <taxon>Lactobacillales</taxon>
        <taxon>Streptococcaceae</taxon>
        <taxon>Streptococcus</taxon>
    </lineage>
</organism>
<name>A0A7L6WQB6_STRSL</name>
<keyword evidence="1" id="KW-0227">DNA damage</keyword>
<dbReference type="EMBL" id="CP054155">
    <property type="protein sequence ID" value="QMI52127.1"/>
    <property type="molecule type" value="Genomic_DNA"/>
</dbReference>
<gene>
    <name evidence="2" type="ORF">HRE60_10610</name>
</gene>
<geneLocation type="plasmid" evidence="2 3">
    <name>pIKMIN-B502</name>
</geneLocation>
<protein>
    <submittedName>
        <fullName evidence="2">Uncharacterized protein</fullName>
    </submittedName>
</protein>
<dbReference type="GO" id="GO:0006974">
    <property type="term" value="P:DNA damage response"/>
    <property type="evidence" value="ECO:0007669"/>
    <property type="project" value="UniProtKB-KW"/>
</dbReference>
<dbReference type="RefSeq" id="WP_181671452.1">
    <property type="nucleotide sequence ID" value="NZ_CP054155.1"/>
</dbReference>
<dbReference type="InterPro" id="IPR023211">
    <property type="entry name" value="DNA_pol_palm_dom_sf"/>
</dbReference>
<accession>A0A7L6WQB6</accession>
<dbReference type="InterPro" id="IPR043502">
    <property type="entry name" value="DNA/RNA_pol_sf"/>
</dbReference>
<evidence type="ECO:0000313" key="3">
    <source>
        <dbReference type="Proteomes" id="UP000516705"/>
    </source>
</evidence>
<proteinExistence type="predicted"/>
<evidence type="ECO:0000313" key="2">
    <source>
        <dbReference type="EMBL" id="QMI52127.1"/>
    </source>
</evidence>
<reference evidence="2 3" key="1">
    <citation type="journal article" date="2020" name="Microbiol. Resour. Announc.">
        <title>Complete Genome Sequence of Streptococcus salivarius DB-B5, a Novel Probiotic Candidate Isolated from the Supragingival Plaque of a Healthy Female Subject.</title>
        <authorList>
            <person name="Fields F.R."/>
            <person name="Li X."/>
            <person name="Navarre W.W."/>
            <person name="Naito M."/>
        </authorList>
    </citation>
    <scope>NUCLEOTIDE SEQUENCE [LARGE SCALE GENOMIC DNA]</scope>
    <source>
        <strain evidence="2 3">DB-B5</strain>
        <plasmid evidence="2 3">pIKMIN-B502</plasmid>
    </source>
</reference>
<dbReference type="Proteomes" id="UP000516705">
    <property type="component" value="Plasmid pIKMIN-B502"/>
</dbReference>
<dbReference type="AlphaFoldDB" id="A0A7L6WQB6"/>